<evidence type="ECO:0000256" key="1">
    <source>
        <dbReference type="ARBA" id="ARBA00004150"/>
    </source>
</evidence>
<evidence type="ECO:0000256" key="4">
    <source>
        <dbReference type="ARBA" id="ARBA00022753"/>
    </source>
</evidence>
<feature type="compositionally biased region" description="Polar residues" evidence="7">
    <location>
        <begin position="412"/>
        <end position="427"/>
    </location>
</feature>
<dbReference type="GO" id="GO:0005829">
    <property type="term" value="C:cytosol"/>
    <property type="evidence" value="ECO:0007669"/>
    <property type="project" value="GOC"/>
</dbReference>
<dbReference type="GO" id="GO:0010008">
    <property type="term" value="C:endosome membrane"/>
    <property type="evidence" value="ECO:0007669"/>
    <property type="project" value="UniProtKB-SubCell"/>
</dbReference>
<dbReference type="InterPro" id="IPR038260">
    <property type="entry name" value="Vps53_C_sf"/>
</dbReference>
<dbReference type="GO" id="GO:0042147">
    <property type="term" value="P:retrograde transport, endosome to Golgi"/>
    <property type="evidence" value="ECO:0007669"/>
    <property type="project" value="InterPro"/>
</dbReference>
<dbReference type="AlphaFoldDB" id="A0A3P3Y502"/>
<evidence type="ECO:0000256" key="2">
    <source>
        <dbReference type="ARBA" id="ARBA00004481"/>
    </source>
</evidence>
<dbReference type="Pfam" id="PF04100">
    <property type="entry name" value="Vps53_N"/>
    <property type="match status" value="1"/>
</dbReference>
<gene>
    <name evidence="10" type="ORF">PLBR_LOCUS2470</name>
</gene>
<dbReference type="GO" id="GO:0000938">
    <property type="term" value="C:GARP complex"/>
    <property type="evidence" value="ECO:0007669"/>
    <property type="project" value="InterPro"/>
</dbReference>
<evidence type="ECO:0000259" key="9">
    <source>
        <dbReference type="Pfam" id="PF16854"/>
    </source>
</evidence>
<comment type="subcellular location">
    <subcellularLocation>
        <location evidence="2">Endosome membrane</location>
        <topology evidence="2">Peripheral membrane protein</topology>
    </subcellularLocation>
    <subcellularLocation>
        <location evidence="1">Golgi apparatus</location>
        <location evidence="1">trans-Golgi network membrane</location>
        <topology evidence="1">Peripheral membrane protein</topology>
    </subcellularLocation>
</comment>
<dbReference type="Gene3D" id="1.10.357.110">
    <property type="entry name" value="Vacuolar protein sorting-associated protein 53, C-terminus"/>
    <property type="match status" value="1"/>
</dbReference>
<feature type="region of interest" description="Disordered" evidence="7">
    <location>
        <begin position="381"/>
        <end position="427"/>
    </location>
</feature>
<accession>A0A3P3Y502</accession>
<evidence type="ECO:0000313" key="11">
    <source>
        <dbReference type="Proteomes" id="UP000290189"/>
    </source>
</evidence>
<evidence type="ECO:0000256" key="6">
    <source>
        <dbReference type="ARBA" id="ARBA00023136"/>
    </source>
</evidence>
<proteinExistence type="inferred from homology"/>
<organism evidence="10 11">
    <name type="scientific">Plasmodiophora brassicae</name>
    <name type="common">Clubroot disease agent</name>
    <dbReference type="NCBI Taxonomy" id="37360"/>
    <lineage>
        <taxon>Eukaryota</taxon>
        <taxon>Sar</taxon>
        <taxon>Rhizaria</taxon>
        <taxon>Endomyxa</taxon>
        <taxon>Phytomyxea</taxon>
        <taxon>Plasmodiophorida</taxon>
        <taxon>Plasmodiophoridae</taxon>
        <taxon>Plasmodiophora</taxon>
    </lineage>
</organism>
<keyword evidence="10" id="KW-0496">Mitochondrion</keyword>
<feature type="domain" description="Vps53 N-terminal" evidence="8">
    <location>
        <begin position="60"/>
        <end position="462"/>
    </location>
</feature>
<keyword evidence="6" id="KW-0472">Membrane</keyword>
<keyword evidence="5" id="KW-0333">Golgi apparatus</keyword>
<dbReference type="InterPro" id="IPR007234">
    <property type="entry name" value="Vps53_N"/>
</dbReference>
<dbReference type="PANTHER" id="PTHR12820">
    <property type="entry name" value="VACUOLAR SORTING PROTEIN 53"/>
    <property type="match status" value="1"/>
</dbReference>
<evidence type="ECO:0000256" key="3">
    <source>
        <dbReference type="ARBA" id="ARBA00008628"/>
    </source>
</evidence>
<geneLocation type="mitochondrion" evidence="10"/>
<evidence type="ECO:0000259" key="8">
    <source>
        <dbReference type="Pfam" id="PF04100"/>
    </source>
</evidence>
<protein>
    <submittedName>
        <fullName evidence="10">Uncharacterized protein</fullName>
    </submittedName>
</protein>
<sequence>MVPGGDFVLSDRCEGIVREIVHVRREQAQAGAAAPGATPEDDVDERLREMLDAPTFDRDAFINAMLPGPDALGDLGTRVTEIERQCAALDADIRSGIREAACSRVRTRTALHDTQEVVSDLFKKIASISSKSESSQQQVADICRDIRTLDIAKKNLSRTILALKQLHMMSMSVAQLRSKTAERDFKEAANLLKAYHDVANLFASYANVGKLSDLNKKAAECRESLRAAVFEAFGAAGAGSLENQRVLADACSVVSVLGPECRSSLIDSVVRRTLEPYRSVFTPSEISGSAPVEDARLENVDRRYEWFRLQSKNFRERFKGVFPESWNVPGLLAQEFCSLTSQHLKTLLKAESIGDNIEVSVLVRILTKTISFERDMQRSFGADSNNNHGVEPEALSEVVDDSDDRRESTTSAGRSGTQQKDSSPGQVKLNFRNSISSCFQPFMGCYVTLEKQNMAELLDNLTTGETWHPVQVTSSCQRYKGSDQIFLYIKTSMKRCIRLDQPQILLDVHEVYCAGLQGYCKVLESHVPVLSKRAPEAPAIPGAGAIPVVAPTVPDLTTAQLQSLGVLINTAEYCSETLPQLQESISKQIGQDVDLGHVQESFDSLINMAIEEVVTVTAAQADKILASMSKLPLATMDAVGDTSSYVQQLRSQFNEKVSTLSSVISPVYHHFFCSRLVATFLPKYLLTILRCKRINDFGAQQLLLDTEALKTVLLNLPSLGSDKQATLEAEKKRAPKAYATVLIKQLGKTEAILKTISATPDTLAETFSTLCPSANQADLSRIMDLKGMKKSDQQPVLKAYNALCPVATQAEPIIKDLDSTKKFYIF</sequence>
<name>A0A3P3Y502_PLABS</name>
<dbReference type="InterPro" id="IPR039766">
    <property type="entry name" value="Vps53"/>
</dbReference>
<keyword evidence="4" id="KW-0967">Endosome</keyword>
<reference evidence="10 11" key="1">
    <citation type="submission" date="2018-03" db="EMBL/GenBank/DDBJ databases">
        <authorList>
            <person name="Fogelqvist J."/>
        </authorList>
    </citation>
    <scope>NUCLEOTIDE SEQUENCE [LARGE SCALE GENOMIC DNA]</scope>
</reference>
<evidence type="ECO:0000313" key="10">
    <source>
        <dbReference type="EMBL" id="SPQ95255.1"/>
    </source>
</evidence>
<feature type="domain" description="Vps53 C-terminal" evidence="9">
    <location>
        <begin position="701"/>
        <end position="788"/>
    </location>
</feature>
<comment type="similarity">
    <text evidence="3">Belongs to the VPS53 family.</text>
</comment>
<dbReference type="Pfam" id="PF16854">
    <property type="entry name" value="VPS53_C"/>
    <property type="match status" value="1"/>
</dbReference>
<evidence type="ECO:0000256" key="5">
    <source>
        <dbReference type="ARBA" id="ARBA00023034"/>
    </source>
</evidence>
<dbReference type="InterPro" id="IPR031745">
    <property type="entry name" value="Vps53_C"/>
</dbReference>
<dbReference type="EMBL" id="OVEO01000003">
    <property type="protein sequence ID" value="SPQ95255.1"/>
    <property type="molecule type" value="Genomic_DNA"/>
</dbReference>
<dbReference type="PANTHER" id="PTHR12820:SF0">
    <property type="entry name" value="VACUOLAR PROTEIN SORTING-ASSOCIATED PROTEIN 53 HOMOLOG"/>
    <property type="match status" value="1"/>
</dbReference>
<evidence type="ECO:0000256" key="7">
    <source>
        <dbReference type="SAM" id="MobiDB-lite"/>
    </source>
</evidence>
<dbReference type="Proteomes" id="UP000290189">
    <property type="component" value="Unassembled WGS sequence"/>
</dbReference>